<feature type="region of interest" description="Disordered" evidence="1">
    <location>
        <begin position="835"/>
        <end position="902"/>
    </location>
</feature>
<dbReference type="OrthoDB" id="5579281at2759"/>
<evidence type="ECO:0000313" key="3">
    <source>
        <dbReference type="EMBL" id="SPO24017.1"/>
    </source>
</evidence>
<feature type="region of interest" description="Disordered" evidence="1">
    <location>
        <begin position="392"/>
        <end position="418"/>
    </location>
</feature>
<feature type="region of interest" description="Disordered" evidence="1">
    <location>
        <begin position="645"/>
        <end position="743"/>
    </location>
</feature>
<feature type="region of interest" description="Disordered" evidence="1">
    <location>
        <begin position="1181"/>
        <end position="1236"/>
    </location>
</feature>
<feature type="compositionally biased region" description="Polar residues" evidence="1">
    <location>
        <begin position="397"/>
        <end position="418"/>
    </location>
</feature>
<feature type="compositionally biased region" description="Polar residues" evidence="1">
    <location>
        <begin position="164"/>
        <end position="185"/>
    </location>
</feature>
<feature type="compositionally biased region" description="Low complexity" evidence="1">
    <location>
        <begin position="1115"/>
        <end position="1125"/>
    </location>
</feature>
<dbReference type="Pfam" id="PF15404">
    <property type="entry name" value="PH_4"/>
    <property type="match status" value="1"/>
</dbReference>
<feature type="region of interest" description="Disordered" evidence="1">
    <location>
        <begin position="1115"/>
        <end position="1141"/>
    </location>
</feature>
<feature type="compositionally biased region" description="Basic and acidic residues" evidence="1">
    <location>
        <begin position="851"/>
        <end position="866"/>
    </location>
</feature>
<dbReference type="SMART" id="SM00233">
    <property type="entry name" value="PH"/>
    <property type="match status" value="2"/>
</dbReference>
<feature type="region of interest" description="Disordered" evidence="1">
    <location>
        <begin position="254"/>
        <end position="313"/>
    </location>
</feature>
<evidence type="ECO:0000313" key="4">
    <source>
        <dbReference type="Proteomes" id="UP000324022"/>
    </source>
</evidence>
<dbReference type="InterPro" id="IPR040345">
    <property type="entry name" value="Mug56/Spo71"/>
</dbReference>
<feature type="compositionally biased region" description="Polar residues" evidence="1">
    <location>
        <begin position="1217"/>
        <end position="1234"/>
    </location>
</feature>
<dbReference type="InterPro" id="IPR001849">
    <property type="entry name" value="PH_domain"/>
</dbReference>
<name>A0A5C3E328_9BASI</name>
<accession>A0A5C3E328</accession>
<feature type="compositionally biased region" description="Pro residues" evidence="1">
    <location>
        <begin position="201"/>
        <end position="210"/>
    </location>
</feature>
<feature type="domain" description="PH" evidence="2">
    <location>
        <begin position="1886"/>
        <end position="2082"/>
    </location>
</feature>
<feature type="region of interest" description="Disordered" evidence="1">
    <location>
        <begin position="1030"/>
        <end position="1058"/>
    </location>
</feature>
<proteinExistence type="predicted"/>
<feature type="compositionally biased region" description="Low complexity" evidence="1">
    <location>
        <begin position="841"/>
        <end position="850"/>
    </location>
</feature>
<organism evidence="3 4">
    <name type="scientific">Ustilago trichophora</name>
    <dbReference type="NCBI Taxonomy" id="86804"/>
    <lineage>
        <taxon>Eukaryota</taxon>
        <taxon>Fungi</taxon>
        <taxon>Dikarya</taxon>
        <taxon>Basidiomycota</taxon>
        <taxon>Ustilaginomycotina</taxon>
        <taxon>Ustilaginomycetes</taxon>
        <taxon>Ustilaginales</taxon>
        <taxon>Ustilaginaceae</taxon>
        <taxon>Ustilago</taxon>
    </lineage>
</organism>
<protein>
    <recommendedName>
        <fullName evidence="2">PH domain-containing protein</fullName>
    </recommendedName>
</protein>
<feature type="region of interest" description="Disordered" evidence="1">
    <location>
        <begin position="1"/>
        <end position="49"/>
    </location>
</feature>
<feature type="region of interest" description="Disordered" evidence="1">
    <location>
        <begin position="795"/>
        <end position="817"/>
    </location>
</feature>
<feature type="compositionally biased region" description="Polar residues" evidence="1">
    <location>
        <begin position="118"/>
        <end position="137"/>
    </location>
</feature>
<evidence type="ECO:0000259" key="2">
    <source>
        <dbReference type="SMART" id="SM00233"/>
    </source>
</evidence>
<feature type="compositionally biased region" description="Polar residues" evidence="1">
    <location>
        <begin position="1126"/>
        <end position="1135"/>
    </location>
</feature>
<dbReference type="Pfam" id="PF23207">
    <property type="entry name" value="PH_SPO71"/>
    <property type="match status" value="1"/>
</dbReference>
<dbReference type="InterPro" id="IPR057379">
    <property type="entry name" value="PH_SPO71"/>
</dbReference>
<dbReference type="GO" id="GO:1902657">
    <property type="term" value="P:protein localization to prospore membrane"/>
    <property type="evidence" value="ECO:0007669"/>
    <property type="project" value="InterPro"/>
</dbReference>
<sequence length="2102" mass="229623">MVVSSPPRPILAHAFEPPLPPPRAEAKSTASQFGSNTTTSSSAVQIPPPKPRCLKCQPILQHSCSTASVPTNLPHDSTSFDTLATHVSIRQYIGPLPVPSSAAKAIAKAIAEDGAYTPPQQSARELPTSDQPPSSLPNHHDVNAADYASSPTTPPSTSQAASSHTWTDPFQVSSPSEHHTNQANRVHSPPSSPSTLSKAVPLPPSLPPARPRVFARDPSSASVLSNASYVSAQSITRSALSDTETTQRAQTIFDLRPSTATDASSSTSRSVSPSKRRFALRNRKSNQSFPVNTATPSSSAQPPTSILKPPAPSLAFNRANTDLAALPSRHRKVSNVRSADNLRIAALRQQRRIGSEGSGSPASAASSPHAPSLALPLLDLPLDEIEEAINDPVPSRHVQSSSEPTRQPPQGSVSETQASQHDLLTPNYHISVPEHARRTLNSSNETTIIRKSDDETRKGAPRPFLKPKSSFSSGSESHAVESQQPPAPAAKLERQDLLHPAWEQSANTAPGADATSETLLNGSTTLRDPPSDTDLDDHQQSPTKASRNIVGRGLPTKRSLTFSREPSLAQAPRHVTNPTGIHLPRAVDHPREISRQSRMSRASTAGTFNTVGTIATEGSFGATAGKASTLARRFLAGGSFRRVPKRTDSMQNRSQRNKLSMTRTDSVHDPFASSSPSSARTRKTSPFAVRHRRTLRSVSHASMQRDPTRRISASGTEASIADSTTSGRVQGVQPGAVGTSTGGTKWVGESFQVGKRFWDILNARRDELNKSQPCSCGTADQSANRATLDGADAVAAESSAAEQKQVEEQTAKVEHLKQSPDGVITLLAQEAQDISDDKASEAQAQAQVQAHAERTSAKKQASRELDTPLPATTRPQTDSAGCGRPSRRKLTNDVSQASIQTVHPEEAAPVAIEARQGWSEIVSKMSSLTGELGTGLKARTIDRKGGQSSQRESLRKETDGKSAARSGRDIAKSTPEQNGSPKLPADSDFKILARSSSLVESDKSSAASKSIYASLAPSTHLNGFAPRASSLAPVTSPSMTRSDALSHPAPPASVEANNPELVHQLLRRKSDLGERPDHLPDTASDHAVVIKPVASPLNLTPTRELASPYAEPLLEQDPLPLDTTPSSENNDQPSHASPLMPTGLLKAVGLSSSPERKKTVKFDTGSTRPALKGRFTASLFAGRADDDQPPLSNLVGAAPGDTQPRPPEEVLARPQPNVIQQPRSGDGSTPSSEVYESEASLITRRSVLKKDRMLVKIAWTPHEDLPSDFDELQARKYPIREEEWREYVVVFRMGKLELWTDPSFTNKLTGHGDRLKLRTTIPLSRGSTLVSLYSPIDRIFALTYQPWKSMSSHHKRGIHLRRQGTDIALFDCRARSAAADWIWELWRELGGLIPESLEVHVPSFGLKVKIPIPESMPLERATPSAPASGIQLSGEKDGLFALSSIGQSMDVGEGFKLINRNNIIAMTWKLFDSVEQWRELMAIAQKRGLRLELAWRRGTELDWVINERTVEDEPRHWAVLCGALLRDYKHPSILELRAAAHYPTSVLIRPGQYLQEPPAVEGFLWRVKPVSGALTRLYFTTYDGHLYVCRTTRAFPPDRHLAVQMQEAMDMRVPRTSGATQGRAAKPATPATKSALARALAKFVGANKAARRDEDVATLRQNVLEAISYPAETEEEFKGQIEAYQSFERRRQFEQIRGSDGFIDLKLIHTIKTIGNGPVRCPGEDDIRHPTRGGTTPLMQKVKGDLAVAQRDGEESDDEDDSYAANDIGGQEGLELADDANELRRARQIEITLTNGKSIRLEAFSAPVAREWVERVSELVKYWRRRERADATELMYAAGMDVSEIHKQLQGRKTHTSGIDGVDEQKLSPMLGNIWNWCQIEGCRNIIRSGRLFHKKSSYSAFKARDYVLIAGRLLCFKLVKSVRTTRARQNNGIFHRRQDTVIHLRDAYVYSGKLSEDMLKNGRSDPAQAVTGIGGGGSNSGKRHRVPRVYADGLFSVDDDEDCTFVIRYRPERVNTPADPNVASLSPTMENGKAKGETTVETAYSVPKLEDKTHKYIAMRARSKTERDVWVRCITYEIEKIVRDDVEREKKLKNTGKVDYK</sequence>
<feature type="compositionally biased region" description="Low complexity" evidence="1">
    <location>
        <begin position="256"/>
        <end position="273"/>
    </location>
</feature>
<feature type="compositionally biased region" description="Basic residues" evidence="1">
    <location>
        <begin position="274"/>
        <end position="284"/>
    </location>
</feature>
<feature type="compositionally biased region" description="Polar residues" evidence="1">
    <location>
        <begin position="649"/>
        <end position="664"/>
    </location>
</feature>
<feature type="compositionally biased region" description="Low complexity" evidence="1">
    <location>
        <begin position="148"/>
        <end position="163"/>
    </location>
</feature>
<feature type="compositionally biased region" description="Polar residues" evidence="1">
    <location>
        <begin position="1032"/>
        <end position="1043"/>
    </location>
</feature>
<feature type="region of interest" description="Disordered" evidence="1">
    <location>
        <begin position="936"/>
        <end position="988"/>
    </location>
</feature>
<feature type="region of interest" description="Disordered" evidence="1">
    <location>
        <begin position="1749"/>
        <end position="1771"/>
    </location>
</feature>
<keyword evidence="4" id="KW-1185">Reference proteome</keyword>
<dbReference type="EMBL" id="OOIN01000006">
    <property type="protein sequence ID" value="SPO24017.1"/>
    <property type="molecule type" value="Genomic_DNA"/>
</dbReference>
<feature type="compositionally biased region" description="Polar residues" evidence="1">
    <location>
        <begin position="28"/>
        <end position="44"/>
    </location>
</feature>
<dbReference type="Proteomes" id="UP000324022">
    <property type="component" value="Unassembled WGS sequence"/>
</dbReference>
<feature type="compositionally biased region" description="Basic and acidic residues" evidence="1">
    <location>
        <begin position="448"/>
        <end position="458"/>
    </location>
</feature>
<feature type="domain" description="PH" evidence="2">
    <location>
        <begin position="1558"/>
        <end position="1823"/>
    </location>
</feature>
<evidence type="ECO:0000256" key="1">
    <source>
        <dbReference type="SAM" id="MobiDB-lite"/>
    </source>
</evidence>
<gene>
    <name evidence="3" type="ORF">UTRI_03442_B</name>
</gene>
<feature type="region of interest" description="Disordered" evidence="1">
    <location>
        <begin position="434"/>
        <end position="490"/>
    </location>
</feature>
<feature type="compositionally biased region" description="Low complexity" evidence="1">
    <location>
        <begin position="293"/>
        <end position="305"/>
    </location>
</feature>
<feature type="compositionally biased region" description="Polar residues" evidence="1">
    <location>
        <begin position="711"/>
        <end position="728"/>
    </location>
</feature>
<feature type="compositionally biased region" description="Basic and acidic residues" evidence="1">
    <location>
        <begin position="952"/>
        <end position="971"/>
    </location>
</feature>
<dbReference type="PANTHER" id="PTHR28076">
    <property type="entry name" value="SPORULATION-SPECIFIC PROTEIN 71"/>
    <property type="match status" value="1"/>
</dbReference>
<feature type="compositionally biased region" description="Polar residues" evidence="1">
    <location>
        <begin position="892"/>
        <end position="901"/>
    </location>
</feature>
<feature type="region of interest" description="Disordered" evidence="1">
    <location>
        <begin position="2019"/>
        <end position="2040"/>
    </location>
</feature>
<dbReference type="PANTHER" id="PTHR28076:SF1">
    <property type="entry name" value="PROSPORE MEMBRANE ADAPTER PROTEIN SPO71"/>
    <property type="match status" value="1"/>
</dbReference>
<feature type="region of interest" description="Disordered" evidence="1">
    <location>
        <begin position="506"/>
        <end position="584"/>
    </location>
</feature>
<feature type="region of interest" description="Disordered" evidence="1">
    <location>
        <begin position="118"/>
        <end position="225"/>
    </location>
</feature>
<feature type="compositionally biased region" description="Basic and acidic residues" evidence="1">
    <location>
        <begin position="804"/>
        <end position="817"/>
    </location>
</feature>
<feature type="region of interest" description="Disordered" evidence="1">
    <location>
        <begin position="351"/>
        <end position="371"/>
    </location>
</feature>
<feature type="compositionally biased region" description="Low complexity" evidence="1">
    <location>
        <begin position="469"/>
        <end position="482"/>
    </location>
</feature>
<feature type="compositionally biased region" description="Low complexity" evidence="1">
    <location>
        <begin position="360"/>
        <end position="371"/>
    </location>
</feature>
<dbReference type="InterPro" id="IPR039486">
    <property type="entry name" value="Mug56/Spo71_PH"/>
</dbReference>
<feature type="compositionally biased region" description="Polar residues" evidence="1">
    <location>
        <begin position="515"/>
        <end position="526"/>
    </location>
</feature>
<reference evidence="3 4" key="1">
    <citation type="submission" date="2018-03" db="EMBL/GenBank/DDBJ databases">
        <authorList>
            <person name="Guldener U."/>
        </authorList>
    </citation>
    <scope>NUCLEOTIDE SEQUENCE [LARGE SCALE GENOMIC DNA]</scope>
    <source>
        <strain evidence="3 4">NBRC100155</strain>
    </source>
</reference>
<feature type="region of interest" description="Disordered" evidence="1">
    <location>
        <begin position="1149"/>
        <end position="1168"/>
    </location>
</feature>